<feature type="chain" id="PRO_5030086558" description="Lipoprotein" evidence="1">
    <location>
        <begin position="21"/>
        <end position="126"/>
    </location>
</feature>
<evidence type="ECO:0000256" key="1">
    <source>
        <dbReference type="SAM" id="SignalP"/>
    </source>
</evidence>
<evidence type="ECO:0008006" key="3">
    <source>
        <dbReference type="Google" id="ProtNLM"/>
    </source>
</evidence>
<accession>A0A3V3KHM4</accession>
<dbReference type="AlphaFoldDB" id="A0A3V3KHM4"/>
<keyword evidence="1" id="KW-0732">Signal</keyword>
<reference evidence="2" key="1">
    <citation type="submission" date="2018-07" db="EMBL/GenBank/DDBJ databases">
        <authorList>
            <consortium name="GenomeTrakr network: Whole genome sequencing for foodborne pathogen traceback"/>
        </authorList>
    </citation>
    <scope>NUCLEOTIDE SEQUENCE [LARGE SCALE GENOMIC DNA]</scope>
    <source>
        <strain evidence="2">CFSAN048114</strain>
    </source>
</reference>
<dbReference type="PROSITE" id="PS51257">
    <property type="entry name" value="PROKAR_LIPOPROTEIN"/>
    <property type="match status" value="1"/>
</dbReference>
<feature type="signal peptide" evidence="1">
    <location>
        <begin position="1"/>
        <end position="20"/>
    </location>
</feature>
<gene>
    <name evidence="2" type="ORF">A7E06_28600</name>
</gene>
<name>A0A3V3KHM4_SALER</name>
<dbReference type="Proteomes" id="UP000839530">
    <property type="component" value="Unassembled WGS sequence"/>
</dbReference>
<comment type="caution">
    <text evidence="2">The sequence shown here is derived from an EMBL/GenBank/DDBJ whole genome shotgun (WGS) entry which is preliminary data.</text>
</comment>
<evidence type="ECO:0000313" key="2">
    <source>
        <dbReference type="EMBL" id="MIV47299.1"/>
    </source>
</evidence>
<dbReference type="EMBL" id="RSUV01000048">
    <property type="protein sequence ID" value="MIV47299.1"/>
    <property type="molecule type" value="Genomic_DNA"/>
</dbReference>
<protein>
    <recommendedName>
        <fullName evidence="3">Lipoprotein</fullName>
    </recommendedName>
</protein>
<sequence>MNKLFIAAACLSLLSGCALQGSKQVKSALNQPAGGSVMSVPMDNQCVKDFTVLKGLNSSAFSAYRGQFDEINRVYAIYQRDAASLGKDPKELLSMELGAKLNQVCSRVKYSVYTEVQKKLFPVSEL</sequence>
<proteinExistence type="predicted"/>
<organism evidence="2">
    <name type="scientific">Salmonella enterica</name>
    <name type="common">Salmonella choleraesuis</name>
    <dbReference type="NCBI Taxonomy" id="28901"/>
    <lineage>
        <taxon>Bacteria</taxon>
        <taxon>Pseudomonadati</taxon>
        <taxon>Pseudomonadota</taxon>
        <taxon>Gammaproteobacteria</taxon>
        <taxon>Enterobacterales</taxon>
        <taxon>Enterobacteriaceae</taxon>
        <taxon>Salmonella</taxon>
    </lineage>
</organism>